<evidence type="ECO:0000313" key="2">
    <source>
        <dbReference type="Proteomes" id="UP001297272"/>
    </source>
</evidence>
<organism evidence="1 2">
    <name type="scientific">Tianweitania aestuarii</name>
    <dbReference type="NCBI Taxonomy" id="2814886"/>
    <lineage>
        <taxon>Bacteria</taxon>
        <taxon>Pseudomonadati</taxon>
        <taxon>Pseudomonadota</taxon>
        <taxon>Alphaproteobacteria</taxon>
        <taxon>Hyphomicrobiales</taxon>
        <taxon>Phyllobacteriaceae</taxon>
        <taxon>Tianweitania</taxon>
    </lineage>
</organism>
<accession>A0ABS5RSQ6</accession>
<dbReference type="EMBL" id="JAFMNX010000001">
    <property type="protein sequence ID" value="MBS9720041.1"/>
    <property type="molecule type" value="Genomic_DNA"/>
</dbReference>
<proteinExistence type="predicted"/>
<comment type="caution">
    <text evidence="1">The sequence shown here is derived from an EMBL/GenBank/DDBJ whole genome shotgun (WGS) entry which is preliminary data.</text>
</comment>
<dbReference type="InterPro" id="IPR045565">
    <property type="entry name" value="Phage_capsid_2"/>
</dbReference>
<evidence type="ECO:0008006" key="3">
    <source>
        <dbReference type="Google" id="ProtNLM"/>
    </source>
</evidence>
<evidence type="ECO:0000313" key="1">
    <source>
        <dbReference type="EMBL" id="MBS9720041.1"/>
    </source>
</evidence>
<dbReference type="Proteomes" id="UP001297272">
    <property type="component" value="Unassembled WGS sequence"/>
</dbReference>
<gene>
    <name evidence="1" type="ORF">JYU29_04980</name>
</gene>
<reference evidence="1 2" key="1">
    <citation type="submission" date="2021-03" db="EMBL/GenBank/DDBJ databases">
        <title>Tianweitania aestuarii sp. nov., isolated from a tidal flat.</title>
        <authorList>
            <person name="Park S."/>
            <person name="Yoon J.-H."/>
        </authorList>
    </citation>
    <scope>NUCLEOTIDE SEQUENCE [LARGE SCALE GENOMIC DNA]</scope>
    <source>
        <strain evidence="1 2">BSSL-BM11</strain>
    </source>
</reference>
<dbReference type="RefSeq" id="WP_213983613.1">
    <property type="nucleotide sequence ID" value="NZ_JAFMNX010000001.1"/>
</dbReference>
<keyword evidence="2" id="KW-1185">Reference proteome</keyword>
<sequence>MSQNIAAWYIEKVSDKVVVLFQAHGGLLDGTMVEGDIVANTIKFPIIGRTEVYKLSGAIERVPVGGPGLSTVTLTAEDFEASDWWRIQDAYKAGPNEQQALAMIIVKAIRRKRDKLKIDALTVFAAGNFGVKTIGDGTGIIDILDTEQARAEVAATGAENFEMFCMLPALWMSQLKFYKEFASAEWIGNDNLPWSNVQRALTRTVGGVHYIEGPDEYFAGPDGNSLFAYMWAKEAMGATMPINKEAPSITQHHDMQGSPYLIKSMMSGGAIGIQAAGVKRLHFKKIARPVRPAILTQQAA</sequence>
<dbReference type="Pfam" id="PF19821">
    <property type="entry name" value="Phage_capsid_2"/>
    <property type="match status" value="1"/>
</dbReference>
<protein>
    <recommendedName>
        <fullName evidence="3">Major capsid protein</fullName>
    </recommendedName>
</protein>
<name>A0ABS5RSQ6_9HYPH</name>